<dbReference type="CDD" id="cd00067">
    <property type="entry name" value="GAL4"/>
    <property type="match status" value="1"/>
</dbReference>
<dbReference type="AlphaFoldDB" id="A0A2U3EBV9"/>
<evidence type="ECO:0000256" key="1">
    <source>
        <dbReference type="ARBA" id="ARBA00023242"/>
    </source>
</evidence>
<dbReference type="Proteomes" id="UP000245956">
    <property type="component" value="Unassembled WGS sequence"/>
</dbReference>
<dbReference type="InterPro" id="IPR036864">
    <property type="entry name" value="Zn2-C6_fun-type_DNA-bd_sf"/>
</dbReference>
<evidence type="ECO:0000313" key="3">
    <source>
        <dbReference type="EMBL" id="PWI71987.1"/>
    </source>
</evidence>
<keyword evidence="1" id="KW-0539">Nucleus</keyword>
<sequence>MVGIAGKSKACLDCKRRRVKCDLTAPLCLRCAKAGIQCRGYEKPIIWVNRTPAQRDITALSVITHARVPRGACASRWLDLLDQIRYQLSGAAYDTAQFRARALILLQGIYLPQPHVMEDSVDPTPFSWPKAVCGMAASSEALDHALLAFCAIQVRLSGETGISNDETVQLYNTALGKVIRDVGRNNDETLAAIVVLSTFVCVLNRPKLECTCPRDIRASATPRRTSVAVTELEKPVIQALARRCSLSLAPNRWRELIGPTQSPDSFPRLLDIVTEVPAIMQEAHMFLSDDLATEDIKAPQYMYTDVLVQSFHKLHDWRQCYQRRVSSGPFSWSVLSRLENPADEAYPDKLFPFSLKFRSITDAVTWVFCSTIMLQILETILRLDASGALLPTMLLAADSTRCEHMVTPIRVYADDLARRLCQSLEFCFGIENGTFGPQGTCSTQWALRNYFRRRGLHRELEWCENIKDMKGPASRCGIDLMRLGLDS</sequence>
<dbReference type="Gene3D" id="4.10.240.10">
    <property type="entry name" value="Zn(2)-C6 fungal-type DNA-binding domain"/>
    <property type="match status" value="1"/>
</dbReference>
<name>A0A2U3EBV9_PURLI</name>
<dbReference type="GO" id="GO:0008270">
    <property type="term" value="F:zinc ion binding"/>
    <property type="evidence" value="ECO:0007669"/>
    <property type="project" value="InterPro"/>
</dbReference>
<dbReference type="PANTHER" id="PTHR38111">
    <property type="entry name" value="ZN(2)-C6 FUNGAL-TYPE DOMAIN-CONTAINING PROTEIN-RELATED"/>
    <property type="match status" value="1"/>
</dbReference>
<dbReference type="GO" id="GO:0000981">
    <property type="term" value="F:DNA-binding transcription factor activity, RNA polymerase II-specific"/>
    <property type="evidence" value="ECO:0007669"/>
    <property type="project" value="InterPro"/>
</dbReference>
<dbReference type="InterPro" id="IPR053178">
    <property type="entry name" value="Osmoadaptation_assoc"/>
</dbReference>
<dbReference type="PROSITE" id="PS50048">
    <property type="entry name" value="ZN2_CY6_FUNGAL_2"/>
    <property type="match status" value="1"/>
</dbReference>
<dbReference type="InterPro" id="IPR001138">
    <property type="entry name" value="Zn2Cys6_DnaBD"/>
</dbReference>
<evidence type="ECO:0000259" key="2">
    <source>
        <dbReference type="PROSITE" id="PS50048"/>
    </source>
</evidence>
<dbReference type="SMART" id="SM00066">
    <property type="entry name" value="GAL4"/>
    <property type="match status" value="1"/>
</dbReference>
<proteinExistence type="predicted"/>
<gene>
    <name evidence="3" type="ORF">PCL_10610</name>
</gene>
<dbReference type="SUPFAM" id="SSF57701">
    <property type="entry name" value="Zn2/Cys6 DNA-binding domain"/>
    <property type="match status" value="1"/>
</dbReference>
<dbReference type="EMBL" id="LCWV01000006">
    <property type="protein sequence ID" value="PWI71987.1"/>
    <property type="molecule type" value="Genomic_DNA"/>
</dbReference>
<protein>
    <recommendedName>
        <fullName evidence="2">Zn(2)-C6 fungal-type domain-containing protein</fullName>
    </recommendedName>
</protein>
<comment type="caution">
    <text evidence="3">The sequence shown here is derived from an EMBL/GenBank/DDBJ whole genome shotgun (WGS) entry which is preliminary data.</text>
</comment>
<accession>A0A2U3EBV9</accession>
<dbReference type="Pfam" id="PF00172">
    <property type="entry name" value="Zn_clus"/>
    <property type="match status" value="1"/>
</dbReference>
<evidence type="ECO:0000313" key="4">
    <source>
        <dbReference type="Proteomes" id="UP000245956"/>
    </source>
</evidence>
<organism evidence="3 4">
    <name type="scientific">Purpureocillium lilacinum</name>
    <name type="common">Paecilomyces lilacinus</name>
    <dbReference type="NCBI Taxonomy" id="33203"/>
    <lineage>
        <taxon>Eukaryota</taxon>
        <taxon>Fungi</taxon>
        <taxon>Dikarya</taxon>
        <taxon>Ascomycota</taxon>
        <taxon>Pezizomycotina</taxon>
        <taxon>Sordariomycetes</taxon>
        <taxon>Hypocreomycetidae</taxon>
        <taxon>Hypocreales</taxon>
        <taxon>Ophiocordycipitaceae</taxon>
        <taxon>Purpureocillium</taxon>
    </lineage>
</organism>
<dbReference type="PANTHER" id="PTHR38111:SF9">
    <property type="entry name" value="ZN(2)-C6 FUNGAL-TYPE DOMAIN-CONTAINING PROTEIN"/>
    <property type="match status" value="1"/>
</dbReference>
<feature type="domain" description="Zn(2)-C6 fungal-type" evidence="2">
    <location>
        <begin position="10"/>
        <end position="38"/>
    </location>
</feature>
<reference evidence="3 4" key="1">
    <citation type="journal article" date="2016" name="Front. Microbiol.">
        <title>Genome and transcriptome sequences reveal the specific parasitism of the nematophagous Purpureocillium lilacinum 36-1.</title>
        <authorList>
            <person name="Xie J."/>
            <person name="Li S."/>
            <person name="Mo C."/>
            <person name="Xiao X."/>
            <person name="Peng D."/>
            <person name="Wang G."/>
            <person name="Xiao Y."/>
        </authorList>
    </citation>
    <scope>NUCLEOTIDE SEQUENCE [LARGE SCALE GENOMIC DNA]</scope>
    <source>
        <strain evidence="3 4">36-1</strain>
    </source>
</reference>
<dbReference type="PROSITE" id="PS00463">
    <property type="entry name" value="ZN2_CY6_FUNGAL_1"/>
    <property type="match status" value="1"/>
</dbReference>